<dbReference type="InterPro" id="IPR011990">
    <property type="entry name" value="TPR-like_helical_dom_sf"/>
</dbReference>
<evidence type="ECO:0000313" key="4">
    <source>
        <dbReference type="EMBL" id="EER06454.1"/>
    </source>
</evidence>
<feature type="compositionally biased region" description="Acidic residues" evidence="3">
    <location>
        <begin position="1244"/>
        <end position="1255"/>
    </location>
</feature>
<dbReference type="InParanoid" id="C5LAJ8"/>
<dbReference type="Proteomes" id="UP000007800">
    <property type="component" value="Unassembled WGS sequence"/>
</dbReference>
<gene>
    <name evidence="4" type="ORF">Pmar_PMAR006265</name>
</gene>
<proteinExistence type="predicted"/>
<keyword evidence="1" id="KW-0677">Repeat</keyword>
<dbReference type="GO" id="GO:0016593">
    <property type="term" value="C:Cdc73/Paf1 complex"/>
    <property type="evidence" value="ECO:0007669"/>
    <property type="project" value="TreeGrafter"/>
</dbReference>
<dbReference type="SMART" id="SM00028">
    <property type="entry name" value="TPR"/>
    <property type="match status" value="6"/>
</dbReference>
<organism evidence="5">
    <name type="scientific">Perkinsus marinus (strain ATCC 50983 / TXsc)</name>
    <dbReference type="NCBI Taxonomy" id="423536"/>
    <lineage>
        <taxon>Eukaryota</taxon>
        <taxon>Sar</taxon>
        <taxon>Alveolata</taxon>
        <taxon>Perkinsozoa</taxon>
        <taxon>Perkinsea</taxon>
        <taxon>Perkinsida</taxon>
        <taxon>Perkinsidae</taxon>
        <taxon>Perkinsus</taxon>
    </lineage>
</organism>
<feature type="region of interest" description="Disordered" evidence="3">
    <location>
        <begin position="786"/>
        <end position="806"/>
    </location>
</feature>
<dbReference type="Gene3D" id="1.25.40.10">
    <property type="entry name" value="Tetratricopeptide repeat domain"/>
    <property type="match status" value="2"/>
</dbReference>
<dbReference type="RefSeq" id="XP_002774638.1">
    <property type="nucleotide sequence ID" value="XM_002774592.1"/>
</dbReference>
<dbReference type="OMA" id="WNWAASA"/>
<feature type="compositionally biased region" description="Low complexity" evidence="3">
    <location>
        <begin position="1174"/>
        <end position="1203"/>
    </location>
</feature>
<dbReference type="EMBL" id="GG680729">
    <property type="protein sequence ID" value="EER06454.1"/>
    <property type="molecule type" value="Genomic_DNA"/>
</dbReference>
<dbReference type="GO" id="GO:0006355">
    <property type="term" value="P:regulation of DNA-templated transcription"/>
    <property type="evidence" value="ECO:0007669"/>
    <property type="project" value="InterPro"/>
</dbReference>
<keyword evidence="2" id="KW-0802">TPR repeat</keyword>
<accession>C5LAJ8</accession>
<dbReference type="PANTHER" id="PTHR14027:SF2">
    <property type="entry name" value="RNA POLYMERASE-ASSOCIATED PROTEIN CTR9 HOMOLOG"/>
    <property type="match status" value="1"/>
</dbReference>
<dbReference type="GO" id="GO:0006368">
    <property type="term" value="P:transcription elongation by RNA polymerase II"/>
    <property type="evidence" value="ECO:0007669"/>
    <property type="project" value="TreeGrafter"/>
</dbReference>
<dbReference type="PANTHER" id="PTHR14027">
    <property type="entry name" value="RNA POLYMERASE-ASSOCIATED PROTEIN CTR9"/>
    <property type="match status" value="1"/>
</dbReference>
<dbReference type="InterPro" id="IPR019734">
    <property type="entry name" value="TPR_rpt"/>
</dbReference>
<dbReference type="InterPro" id="IPR031101">
    <property type="entry name" value="Ctr9"/>
</dbReference>
<feature type="compositionally biased region" description="Basic residues" evidence="3">
    <location>
        <begin position="1208"/>
        <end position="1225"/>
    </location>
</feature>
<name>C5LAJ8_PERM5</name>
<dbReference type="GO" id="GO:0000993">
    <property type="term" value="F:RNA polymerase II complex binding"/>
    <property type="evidence" value="ECO:0007669"/>
    <property type="project" value="TreeGrafter"/>
</dbReference>
<evidence type="ECO:0000256" key="1">
    <source>
        <dbReference type="ARBA" id="ARBA00022737"/>
    </source>
</evidence>
<evidence type="ECO:0000313" key="5">
    <source>
        <dbReference type="Proteomes" id="UP000007800"/>
    </source>
</evidence>
<dbReference type="AlphaFoldDB" id="C5LAJ8"/>
<dbReference type="GeneID" id="9065566"/>
<sequence length="1255" mass="139368">MSGGGGGIARASPYDGESTLYFPVDSSDDWVSLNTKDLPDDGDKILDLLRMELVPLKLWHALAIEYFRQRNDTENMMKVLEAATDKELESIQMYASQLHQMQFLMYDAMGASYMQKAVYDGDDEAVKKSMEMYQRGENLNPFDPRTWLSRAWTEFCNYIRTADSSSGTITGHEYLTKCVSHLGNVIKAGPMVNEGGIADMVRARLLRGAALLLLEQPKEALVEYRLVLQMAGSRNPATAKVANTARLGIASCHMRMGNLPKAQEAIVRALNVCKESGGTDVDVVAAAAAVLQAGEGSNGSLDAGHLAQETAFAEQAGDHPVALTILARQSLVLAAAEEDESSRKRYLRTARRLAEAAEARTCGKGVRPLLTEICLLKAKITHAEGDIEKARGLYEEATKQLPLGSVHYSHTSSTKDTPIPSMLPSTERLACTALSGLIAASANDTSETGRKMHVHHGKKLLQLQAVSAANTDNTVAHGGLRFDDSIALLLARQLGHAPLPSDTKKALELVEGVTTHAKQAREKHGTSDRSLDYERHKLYVSLILGGKNMGALTKAEARQCLKELNEFLSAKEDNNEEDISVVQALITRGAIRASVSKEPRRALDDLAKAKALMLKAAENDDKAEEYRALWRTRVFNKGLCYEAMSMTHGGMTGVDRALKTYHRLLERQPDYTDAMVRIGKIYENFKGDLVKAEQWYRKAMDTVPLEEGGNTMGALCRASMQHHKLHNAAAGINTIRDNCGSHSDPYVYELLGDMHVDHVRSNYAKTPIDEKDSMNKAVKFYLKAISGSTPPKPHGTPHGTPSSPPHAVSAIMGIAAVLGHRGRKQQAIDLLTSVEEHSIGWNWAASANLGHLYVDEYYAVKTEIDEKKRADKSHGALQIPPQMTAAAQAAARRAVKCYEGAMKTYTGSDGTIRQSLVLYLSNAYFLAERHNESIEMLNEAVVIWPENLRFKYNLAMVLENYAAASLLDSTKKNQAEWVKKALLMVRCALGHFRSIETIAGTTPTQAIPRILKRKIFNVTYINNPETFMKEMKSPEDIFSKAFKRHFEYLRDTSRKAEDWLRKLESTQSQHEETMRLLVEERKERVERERRDREAREEEERKRREELDREAESRMDNIRSSVANMGQEDEEEEEAAAGRKRKRSANEGEKRTKAAAKKRSKAVEEDNFINDEPSSSDSESSTSSSSSSEESDNDAASGSASSGAETKRDKKSKKRELERKKRRLRKRTEGEDVSAAAPRQQTDGEVLEELFGDVDI</sequence>
<dbReference type="SUPFAM" id="SSF48452">
    <property type="entry name" value="TPR-like"/>
    <property type="match status" value="2"/>
</dbReference>
<dbReference type="OrthoDB" id="343875at2759"/>
<reference evidence="4 5" key="1">
    <citation type="submission" date="2008-07" db="EMBL/GenBank/DDBJ databases">
        <authorList>
            <person name="El-Sayed N."/>
            <person name="Caler E."/>
            <person name="Inman J."/>
            <person name="Amedeo P."/>
            <person name="Hass B."/>
            <person name="Wortman J."/>
        </authorList>
    </citation>
    <scope>NUCLEOTIDE SEQUENCE [LARGE SCALE GENOMIC DNA]</scope>
    <source>
        <strain evidence="5">ATCC 50983 / TXsc</strain>
    </source>
</reference>
<keyword evidence="5" id="KW-1185">Reference proteome</keyword>
<feature type="compositionally biased region" description="Basic and acidic residues" evidence="3">
    <location>
        <begin position="1082"/>
        <end position="1116"/>
    </location>
</feature>
<feature type="region of interest" description="Disordered" evidence="3">
    <location>
        <begin position="1082"/>
        <end position="1255"/>
    </location>
</feature>
<evidence type="ECO:0000256" key="3">
    <source>
        <dbReference type="SAM" id="MobiDB-lite"/>
    </source>
</evidence>
<evidence type="ECO:0000256" key="2">
    <source>
        <dbReference type="ARBA" id="ARBA00022803"/>
    </source>
</evidence>
<protein>
    <submittedName>
        <fullName evidence="4">Uncharacterized protein</fullName>
    </submittedName>
</protein>